<dbReference type="Proteomes" id="UP000594800">
    <property type="component" value="Chromosome"/>
</dbReference>
<reference evidence="2 3" key="1">
    <citation type="submission" date="2020-11" db="EMBL/GenBank/DDBJ databases">
        <title>Description of Pontivivens ytuae sp. nov. isolated from deep sea sediment of Mariana Trench.</title>
        <authorList>
            <person name="Wang Z."/>
            <person name="Sun Q.-L."/>
            <person name="Xu X.-D."/>
            <person name="Tang Y.-Z."/>
            <person name="Zhang J."/>
        </authorList>
    </citation>
    <scope>NUCLEOTIDE SEQUENCE [LARGE SCALE GENOMIC DNA]</scope>
    <source>
        <strain evidence="2 3">MT2928</strain>
    </source>
</reference>
<name>A0A7S9QBS7_9RHOB</name>
<dbReference type="EMBL" id="CP064942">
    <property type="protein sequence ID" value="QPH53478.1"/>
    <property type="molecule type" value="Genomic_DNA"/>
</dbReference>
<evidence type="ECO:0000256" key="1">
    <source>
        <dbReference type="SAM" id="Phobius"/>
    </source>
</evidence>
<proteinExistence type="predicted"/>
<sequence>MFFAFFGSMVLAGIVGYLAEKWGLTHNGVLPSIVIALGGTFLLFVVRVMFGISFGSHGVNAIVGAAGALFLIPTEAAYRRRNRRR</sequence>
<keyword evidence="1" id="KW-0812">Transmembrane</keyword>
<feature type="transmembrane region" description="Helical" evidence="1">
    <location>
        <begin position="28"/>
        <end position="46"/>
    </location>
</feature>
<evidence type="ECO:0000313" key="3">
    <source>
        <dbReference type="Proteomes" id="UP000594800"/>
    </source>
</evidence>
<dbReference type="RefSeq" id="WP_196102687.1">
    <property type="nucleotide sequence ID" value="NZ_CP064942.1"/>
</dbReference>
<dbReference type="KEGG" id="poz:I0K15_17080"/>
<keyword evidence="1" id="KW-0472">Membrane</keyword>
<protein>
    <recommendedName>
        <fullName evidence="4">GlsB/YeaQ/YmgE family stress response membrane protein</fullName>
    </recommendedName>
</protein>
<dbReference type="AlphaFoldDB" id="A0A7S9QBS7"/>
<accession>A0A7S9QBS7</accession>
<evidence type="ECO:0008006" key="4">
    <source>
        <dbReference type="Google" id="ProtNLM"/>
    </source>
</evidence>
<evidence type="ECO:0000313" key="2">
    <source>
        <dbReference type="EMBL" id="QPH53478.1"/>
    </source>
</evidence>
<keyword evidence="3" id="KW-1185">Reference proteome</keyword>
<keyword evidence="1" id="KW-1133">Transmembrane helix</keyword>
<gene>
    <name evidence="2" type="ORF">I0K15_17080</name>
</gene>
<organism evidence="2 3">
    <name type="scientific">Pontivivens ytuae</name>
    <dbReference type="NCBI Taxonomy" id="2789856"/>
    <lineage>
        <taxon>Bacteria</taxon>
        <taxon>Pseudomonadati</taxon>
        <taxon>Pseudomonadota</taxon>
        <taxon>Alphaproteobacteria</taxon>
        <taxon>Rhodobacterales</taxon>
        <taxon>Paracoccaceae</taxon>
        <taxon>Pontivivens</taxon>
    </lineage>
</organism>